<dbReference type="SUPFAM" id="SSF143011">
    <property type="entry name" value="RelE-like"/>
    <property type="match status" value="1"/>
</dbReference>
<evidence type="ECO:0000256" key="1">
    <source>
        <dbReference type="ARBA" id="ARBA00022649"/>
    </source>
</evidence>
<dbReference type="Pfam" id="PF05016">
    <property type="entry name" value="ParE_toxin"/>
    <property type="match status" value="1"/>
</dbReference>
<dbReference type="InterPro" id="IPR035093">
    <property type="entry name" value="RelE/ParE_toxin_dom_sf"/>
</dbReference>
<proteinExistence type="predicted"/>
<keyword evidence="2" id="KW-0378">Hydrolase</keyword>
<dbReference type="InterPro" id="IPR007712">
    <property type="entry name" value="RelE/ParE_toxin"/>
</dbReference>
<protein>
    <submittedName>
        <fullName evidence="2">mRNA-degrading endonuclease RelE of RelBE toxin-antitoxin system</fullName>
    </submittedName>
</protein>
<keyword evidence="3" id="KW-1185">Reference proteome</keyword>
<comment type="caution">
    <text evidence="2">The sequence shown here is derived from an EMBL/GenBank/DDBJ whole genome shotgun (WGS) entry which is preliminary data.</text>
</comment>
<dbReference type="RefSeq" id="WP_179660305.1">
    <property type="nucleotide sequence ID" value="NZ_JACBZR010000001.1"/>
</dbReference>
<dbReference type="Proteomes" id="UP000564496">
    <property type="component" value="Unassembled WGS sequence"/>
</dbReference>
<keyword evidence="2" id="KW-0540">Nuclease</keyword>
<dbReference type="Gene3D" id="3.30.2310.20">
    <property type="entry name" value="RelE-like"/>
    <property type="match status" value="1"/>
</dbReference>
<keyword evidence="2" id="KW-0255">Endonuclease</keyword>
<name>A0A7Z0DRJ8_9ACTN</name>
<dbReference type="GO" id="GO:0004519">
    <property type="term" value="F:endonuclease activity"/>
    <property type="evidence" value="ECO:0007669"/>
    <property type="project" value="UniProtKB-KW"/>
</dbReference>
<evidence type="ECO:0000313" key="2">
    <source>
        <dbReference type="EMBL" id="NYI80079.1"/>
    </source>
</evidence>
<accession>A0A7Z0DRJ8</accession>
<dbReference type="AlphaFoldDB" id="A0A7Z0DRJ8"/>
<reference evidence="2 3" key="1">
    <citation type="submission" date="2020-07" db="EMBL/GenBank/DDBJ databases">
        <title>Sequencing the genomes of 1000 actinobacteria strains.</title>
        <authorList>
            <person name="Klenk H.-P."/>
        </authorList>
    </citation>
    <scope>NUCLEOTIDE SEQUENCE [LARGE SCALE GENOMIC DNA]</scope>
    <source>
        <strain evidence="2 3">DSM 26487</strain>
    </source>
</reference>
<keyword evidence="1" id="KW-1277">Toxin-antitoxin system</keyword>
<dbReference type="EMBL" id="JACBZR010000001">
    <property type="protein sequence ID" value="NYI80079.1"/>
    <property type="molecule type" value="Genomic_DNA"/>
</dbReference>
<gene>
    <name evidence="2" type="ORF">BJ988_004727</name>
</gene>
<organism evidence="2 3">
    <name type="scientific">Nocardioides panzhihuensis</name>
    <dbReference type="NCBI Taxonomy" id="860243"/>
    <lineage>
        <taxon>Bacteria</taxon>
        <taxon>Bacillati</taxon>
        <taxon>Actinomycetota</taxon>
        <taxon>Actinomycetes</taxon>
        <taxon>Propionibacteriales</taxon>
        <taxon>Nocardioidaceae</taxon>
        <taxon>Nocardioides</taxon>
    </lineage>
</organism>
<evidence type="ECO:0000313" key="3">
    <source>
        <dbReference type="Proteomes" id="UP000564496"/>
    </source>
</evidence>
<sequence length="87" mass="9993">MTLPVTYQVVWADEALRSAEAYVDDDPIGLIQVFDTIDTLAETPRDVGAYAWGKDRYRLRVGRYRIVYVIEERHITVAVIHLGRRSA</sequence>